<protein>
    <submittedName>
        <fullName evidence="2">DUF599 domain-containing protein</fullName>
    </submittedName>
</protein>
<keyword evidence="1" id="KW-0472">Membrane</keyword>
<dbReference type="RefSeq" id="WP_109838689.1">
    <property type="nucleotide sequence ID" value="NZ_QGKM01000052.1"/>
</dbReference>
<dbReference type="Proteomes" id="UP000245539">
    <property type="component" value="Unassembled WGS sequence"/>
</dbReference>
<evidence type="ECO:0000313" key="2">
    <source>
        <dbReference type="EMBL" id="PWQ94927.1"/>
    </source>
</evidence>
<evidence type="ECO:0000256" key="1">
    <source>
        <dbReference type="SAM" id="Phobius"/>
    </source>
</evidence>
<proteinExistence type="predicted"/>
<dbReference type="PANTHER" id="PTHR31881:SF6">
    <property type="entry name" value="OS09G0494600 PROTEIN"/>
    <property type="match status" value="1"/>
</dbReference>
<feature type="transmembrane region" description="Helical" evidence="1">
    <location>
        <begin position="184"/>
        <end position="212"/>
    </location>
</feature>
<organism evidence="2 3">
    <name type="scientific">Leucothrix pacifica</name>
    <dbReference type="NCBI Taxonomy" id="1247513"/>
    <lineage>
        <taxon>Bacteria</taxon>
        <taxon>Pseudomonadati</taxon>
        <taxon>Pseudomonadota</taxon>
        <taxon>Gammaproteobacteria</taxon>
        <taxon>Thiotrichales</taxon>
        <taxon>Thiotrichaceae</taxon>
        <taxon>Leucothrix</taxon>
    </lineage>
</organism>
<feature type="transmembrane region" description="Helical" evidence="1">
    <location>
        <begin position="118"/>
        <end position="136"/>
    </location>
</feature>
<feature type="transmembrane region" description="Helical" evidence="1">
    <location>
        <begin position="7"/>
        <end position="26"/>
    </location>
</feature>
<keyword evidence="3" id="KW-1185">Reference proteome</keyword>
<dbReference type="OrthoDB" id="8524743at2"/>
<feature type="transmembrane region" description="Helical" evidence="1">
    <location>
        <begin position="71"/>
        <end position="97"/>
    </location>
</feature>
<dbReference type="AlphaFoldDB" id="A0A317C998"/>
<dbReference type="InterPro" id="IPR006747">
    <property type="entry name" value="DUF599"/>
</dbReference>
<gene>
    <name evidence="2" type="ORF">DKW60_16110</name>
</gene>
<dbReference type="EMBL" id="QGKM01000052">
    <property type="protein sequence ID" value="PWQ94927.1"/>
    <property type="molecule type" value="Genomic_DNA"/>
</dbReference>
<name>A0A317C998_9GAMM</name>
<evidence type="ECO:0000313" key="3">
    <source>
        <dbReference type="Proteomes" id="UP000245539"/>
    </source>
</evidence>
<sequence>MQLNNLSLSLLDIFALVWFLLCWIGYSHYVNNNPRSLMSKMREWRARWSLSMLRRDNRIVDSQVITGLNNVVTFFCSTSIFITAGLFAAMGASEQIVMIVNQLSFMQSTNIATVEMKIGLLIVILVYSFFKFGWAIKQHSYSAVVMAAVPDAKTADLRKDAQQAELMGKLSSLGAEHFNDGIRAYYFALATISWFIHPLIYIAIITWVVLVLHRRDFRSKLLKHLTEVS</sequence>
<dbReference type="PANTHER" id="PTHR31881">
    <property type="match status" value="1"/>
</dbReference>
<accession>A0A317C998</accession>
<keyword evidence="1" id="KW-0812">Transmembrane</keyword>
<comment type="caution">
    <text evidence="2">The sequence shown here is derived from an EMBL/GenBank/DDBJ whole genome shotgun (WGS) entry which is preliminary data.</text>
</comment>
<dbReference type="Pfam" id="PF04654">
    <property type="entry name" value="DUF599"/>
    <property type="match status" value="1"/>
</dbReference>
<keyword evidence="1" id="KW-1133">Transmembrane helix</keyword>
<reference evidence="2 3" key="1">
    <citation type="submission" date="2018-05" db="EMBL/GenBank/DDBJ databases">
        <title>Leucothrix arctica sp. nov., isolated from Arctic seawater.</title>
        <authorList>
            <person name="Choi A."/>
            <person name="Baek K."/>
        </authorList>
    </citation>
    <scope>NUCLEOTIDE SEQUENCE [LARGE SCALE GENOMIC DNA]</scope>
    <source>
        <strain evidence="2 3">JCM 18388</strain>
    </source>
</reference>